<evidence type="ECO:0000259" key="2">
    <source>
        <dbReference type="Pfam" id="PF00419"/>
    </source>
</evidence>
<gene>
    <name evidence="3" type="ORF">NH14_011475</name>
</gene>
<dbReference type="Proteomes" id="UP000030460">
    <property type="component" value="Unassembled WGS sequence"/>
</dbReference>
<dbReference type="GO" id="GO:0009289">
    <property type="term" value="C:pilus"/>
    <property type="evidence" value="ECO:0007669"/>
    <property type="project" value="InterPro"/>
</dbReference>
<proteinExistence type="predicted"/>
<organism evidence="3 4">
    <name type="scientific">Paraburkholderia sacchari</name>
    <dbReference type="NCBI Taxonomy" id="159450"/>
    <lineage>
        <taxon>Bacteria</taxon>
        <taxon>Pseudomonadati</taxon>
        <taxon>Pseudomonadota</taxon>
        <taxon>Betaproteobacteria</taxon>
        <taxon>Burkholderiales</taxon>
        <taxon>Burkholderiaceae</taxon>
        <taxon>Paraburkholderia</taxon>
    </lineage>
</organism>
<dbReference type="InterPro" id="IPR008966">
    <property type="entry name" value="Adhesion_dom_sf"/>
</dbReference>
<dbReference type="InterPro" id="IPR050263">
    <property type="entry name" value="Bact_Fimbrial_Adh_Pro"/>
</dbReference>
<dbReference type="OrthoDB" id="8781842at2"/>
<protein>
    <submittedName>
        <fullName evidence="3">Type 1 fimbrial protein</fullName>
    </submittedName>
</protein>
<dbReference type="InterPro" id="IPR000259">
    <property type="entry name" value="Adhesion_dom_fimbrial"/>
</dbReference>
<dbReference type="AlphaFoldDB" id="A0A8T6ZAH6"/>
<keyword evidence="1" id="KW-0732">Signal</keyword>
<accession>A0A8T6ZAH6</accession>
<dbReference type="SUPFAM" id="SSF49401">
    <property type="entry name" value="Bacterial adhesins"/>
    <property type="match status" value="1"/>
</dbReference>
<name>A0A8T6ZAH6_9BURK</name>
<comment type="caution">
    <text evidence="3">The sequence shown here is derived from an EMBL/GenBank/DDBJ whole genome shotgun (WGS) entry which is preliminary data.</text>
</comment>
<reference evidence="3" key="1">
    <citation type="journal article" date="2015" name="Genome Announc.">
        <title>Draft Genome Sequence of the Polyhydroxyalkanoate-Producing Bacterium Burkholderia sacchari LMG 19450 Isolated from Brazilian Sugarcane Plantation Soil.</title>
        <authorList>
            <person name="Alexandrino P.M."/>
            <person name="Mendonca T.T."/>
            <person name="Guaman Bautista L.P."/>
            <person name="Cherix J."/>
            <person name="Lozano-Sakalauskas G.C."/>
            <person name="Fujita A."/>
            <person name="Ramos Filho E."/>
            <person name="Long P."/>
            <person name="Padilla G."/>
            <person name="Taciro M.K."/>
            <person name="Gomez J.G."/>
            <person name="Silva L.F."/>
        </authorList>
    </citation>
    <scope>NUCLEOTIDE SEQUENCE</scope>
    <source>
        <strain evidence="3">LMG 19450</strain>
    </source>
</reference>
<dbReference type="InterPro" id="IPR036937">
    <property type="entry name" value="Adhesion_dom_fimbrial_sf"/>
</dbReference>
<evidence type="ECO:0000313" key="3">
    <source>
        <dbReference type="EMBL" id="NLP61776.1"/>
    </source>
</evidence>
<dbReference type="EMBL" id="JTDB02000002">
    <property type="protein sequence ID" value="NLP61776.1"/>
    <property type="molecule type" value="Genomic_DNA"/>
</dbReference>
<keyword evidence="4" id="KW-1185">Reference proteome</keyword>
<sequence length="146" mass="14614">MSCTTPNVNVPMGTFKTTDFPTVGSLSPGAAAPVNIQLVNCPAGTADPNSQGGQIHSVQYSITPSAGTVATNVAALSGSPSATGVGIQLFDPSGAVLPLSTPQTVSGYDGTVGGNYTIPLTARYYRTGTVTAGPANTTMTVTLSYQ</sequence>
<dbReference type="Gene3D" id="2.60.40.1090">
    <property type="entry name" value="Fimbrial-type adhesion domain"/>
    <property type="match status" value="1"/>
</dbReference>
<evidence type="ECO:0000313" key="4">
    <source>
        <dbReference type="Proteomes" id="UP000030460"/>
    </source>
</evidence>
<evidence type="ECO:0000256" key="1">
    <source>
        <dbReference type="ARBA" id="ARBA00022729"/>
    </source>
</evidence>
<dbReference type="PANTHER" id="PTHR33420">
    <property type="entry name" value="FIMBRIAL SUBUNIT ELFA-RELATED"/>
    <property type="match status" value="1"/>
</dbReference>
<dbReference type="Pfam" id="PF00419">
    <property type="entry name" value="Fimbrial"/>
    <property type="match status" value="1"/>
</dbReference>
<feature type="domain" description="Fimbrial-type adhesion" evidence="2">
    <location>
        <begin position="5"/>
        <end position="146"/>
    </location>
</feature>
<reference evidence="3" key="2">
    <citation type="submission" date="2020-04" db="EMBL/GenBank/DDBJ databases">
        <authorList>
            <person name="Alexandrino P."/>
            <person name="Mendonca T."/>
            <person name="Guaman L."/>
            <person name="Cherix J."/>
            <person name="Lozano-Sakalauskas G."/>
            <person name="Fujita A."/>
            <person name="Filho E.R."/>
            <person name="Long P."/>
            <person name="Padilla G."/>
            <person name="Taciro M.K."/>
            <person name="Gomez J.G."/>
            <person name="Silva L.F."/>
            <person name="Torres M."/>
        </authorList>
    </citation>
    <scope>NUCLEOTIDE SEQUENCE</scope>
    <source>
        <strain evidence="3">LMG 19450</strain>
    </source>
</reference>
<dbReference type="PANTHER" id="PTHR33420:SF3">
    <property type="entry name" value="FIMBRIAL SUBUNIT ELFA"/>
    <property type="match status" value="1"/>
</dbReference>
<dbReference type="GO" id="GO:0043709">
    <property type="term" value="P:cell adhesion involved in single-species biofilm formation"/>
    <property type="evidence" value="ECO:0007669"/>
    <property type="project" value="TreeGrafter"/>
</dbReference>